<reference evidence="1 2" key="1">
    <citation type="journal article" date="2012" name="J. Bacteriol.">
        <title>Genome Sequence of Fibrella aestuarina BUZ 2T, a Filamentous Marine Bacterium.</title>
        <authorList>
            <person name="Filippini M."/>
            <person name="Qi W."/>
            <person name="Blom J."/>
            <person name="Goesmann A."/>
            <person name="Smits T.H."/>
            <person name="Bagheri H.C."/>
        </authorList>
    </citation>
    <scope>NUCLEOTIDE SEQUENCE [LARGE SCALE GENOMIC DNA]</scope>
    <source>
        <strain evidence="2">BUZ 2T</strain>
    </source>
</reference>
<dbReference type="STRING" id="1166018.FAES_4638"/>
<evidence type="ECO:0000313" key="2">
    <source>
        <dbReference type="Proteomes" id="UP000011058"/>
    </source>
</evidence>
<dbReference type="AlphaFoldDB" id="I0KET4"/>
<proteinExistence type="predicted"/>
<dbReference type="KEGG" id="fae:FAES_4638"/>
<name>I0KET4_9BACT</name>
<gene>
    <name evidence="1" type="ORF">FAES_4638</name>
</gene>
<dbReference type="EMBL" id="HE796683">
    <property type="protein sequence ID" value="CCH02637.1"/>
    <property type="molecule type" value="Genomic_DNA"/>
</dbReference>
<dbReference type="HOGENOM" id="CLU_2232569_0_0_10"/>
<sequence>MQALTLFTPKPAPVSINGQSYTLIAFYYPDKETNWDRIYQAPFLGNFYACSLVLTIDTVTGTFHTAEAAFQCTKWWHDASARQAFEQTTTGNEAWQVKKGLHHPT</sequence>
<protein>
    <submittedName>
        <fullName evidence="1">Uncharacterized protein</fullName>
    </submittedName>
</protein>
<dbReference type="PATRIC" id="fig|1166018.3.peg.1605"/>
<dbReference type="Proteomes" id="UP000011058">
    <property type="component" value="Chromosome"/>
</dbReference>
<evidence type="ECO:0000313" key="1">
    <source>
        <dbReference type="EMBL" id="CCH02637.1"/>
    </source>
</evidence>
<dbReference type="RefSeq" id="WP_015333736.1">
    <property type="nucleotide sequence ID" value="NC_020054.1"/>
</dbReference>
<organism evidence="1 2">
    <name type="scientific">Fibrella aestuarina BUZ 2</name>
    <dbReference type="NCBI Taxonomy" id="1166018"/>
    <lineage>
        <taxon>Bacteria</taxon>
        <taxon>Pseudomonadati</taxon>
        <taxon>Bacteroidota</taxon>
        <taxon>Cytophagia</taxon>
        <taxon>Cytophagales</taxon>
        <taxon>Spirosomataceae</taxon>
        <taxon>Fibrella</taxon>
    </lineage>
</organism>
<keyword evidence="2" id="KW-1185">Reference proteome</keyword>
<accession>I0KET4</accession>